<dbReference type="InterPro" id="IPR022749">
    <property type="entry name" value="D12N6_MeTrfase_N"/>
</dbReference>
<dbReference type="InterPro" id="IPR038333">
    <property type="entry name" value="T1MK-like_N_sf"/>
</dbReference>
<feature type="coiled-coil region" evidence="8">
    <location>
        <begin position="487"/>
        <end position="521"/>
    </location>
</feature>
<accession>A0ABT4VN82</accession>
<dbReference type="PRINTS" id="PR00507">
    <property type="entry name" value="N12N6MTFRASE"/>
</dbReference>
<evidence type="ECO:0000256" key="2">
    <source>
        <dbReference type="ARBA" id="ARBA00011900"/>
    </source>
</evidence>
<dbReference type="PANTHER" id="PTHR42998">
    <property type="entry name" value="TYPE I RESTRICTION ENZYME HINDVIIP M PROTEIN-RELATED"/>
    <property type="match status" value="1"/>
</dbReference>
<dbReference type="InterPro" id="IPR003356">
    <property type="entry name" value="DNA_methylase_A-5"/>
</dbReference>
<keyword evidence="12" id="KW-1185">Reference proteome</keyword>
<comment type="catalytic activity">
    <reaction evidence="7">
        <text>a 2'-deoxyadenosine in DNA + S-adenosyl-L-methionine = an N(6)-methyl-2'-deoxyadenosine in DNA + S-adenosyl-L-homocysteine + H(+)</text>
        <dbReference type="Rhea" id="RHEA:15197"/>
        <dbReference type="Rhea" id="RHEA-COMP:12418"/>
        <dbReference type="Rhea" id="RHEA-COMP:12419"/>
        <dbReference type="ChEBI" id="CHEBI:15378"/>
        <dbReference type="ChEBI" id="CHEBI:57856"/>
        <dbReference type="ChEBI" id="CHEBI:59789"/>
        <dbReference type="ChEBI" id="CHEBI:90615"/>
        <dbReference type="ChEBI" id="CHEBI:90616"/>
        <dbReference type="EC" id="2.1.1.72"/>
    </reaction>
</comment>
<dbReference type="EC" id="2.1.1.72" evidence="2"/>
<comment type="caution">
    <text evidence="11">The sequence shown here is derived from an EMBL/GenBank/DDBJ whole genome shotgun (WGS) entry which is preliminary data.</text>
</comment>
<evidence type="ECO:0000256" key="4">
    <source>
        <dbReference type="ARBA" id="ARBA00022679"/>
    </source>
</evidence>
<evidence type="ECO:0000256" key="1">
    <source>
        <dbReference type="ARBA" id="ARBA00006594"/>
    </source>
</evidence>
<organism evidence="11 12">
    <name type="scientific">Hoeflea poritis</name>
    <dbReference type="NCBI Taxonomy" id="2993659"/>
    <lineage>
        <taxon>Bacteria</taxon>
        <taxon>Pseudomonadati</taxon>
        <taxon>Pseudomonadota</taxon>
        <taxon>Alphaproteobacteria</taxon>
        <taxon>Hyphomicrobiales</taxon>
        <taxon>Rhizobiaceae</taxon>
        <taxon>Hoeflea</taxon>
    </lineage>
</organism>
<proteinExistence type="inferred from homology"/>
<dbReference type="Proteomes" id="UP001148313">
    <property type="component" value="Unassembled WGS sequence"/>
</dbReference>
<keyword evidence="8" id="KW-0175">Coiled coil</keyword>
<evidence type="ECO:0000256" key="6">
    <source>
        <dbReference type="ARBA" id="ARBA00022747"/>
    </source>
</evidence>
<sequence>MMSMKEIEKRLWDTADELRANSGLRPSEYSRPVLGLLFLKFADTRFAKVEEKLKPKPGSRIRPGPDEYKAHGAIYLTPQSRFDWLNQLPEDADLGKELNNAMEQIERDNPDLADALPKSFAEIPKDTLLELLRLLEPLDLSGDTFGQVYEYFMGEFAKATMEKGGEFYTPSSIVRLIVEIIEPYEGRVYDPACGSGGMFAHSADFVARHRREPGKALSVYGIEKTRETLRLMKMNLAMHGIGGQVSEANSYYEDPYDSVGKFDFVMANPPFNVDKVDKTKLKKDVRGEEVIDARFPFGLPTADNANYLWISLFFSALNDEGRAGFVMANSASDARGSEAEIRKKLIDTGAVDVIAAVGPNMFTTVTLPCTLWFYDKGKIGTEREGEVLFIDARNMFRQVTRAFRDFEDWQIEALANIVRLWRQTDPELNWASDAWLKERFDAEGGDGLVYRDVAGLCRAVSREEIEKQGWSLNPGRYVGVTEREDDGVDFRERLTELQAELEELNTEARELDIAIARSVADILEA</sequence>
<dbReference type="EMBL" id="JAPJZH010000006">
    <property type="protein sequence ID" value="MDA4846147.1"/>
    <property type="molecule type" value="Genomic_DNA"/>
</dbReference>
<dbReference type="RefSeq" id="WP_271089867.1">
    <property type="nucleotide sequence ID" value="NZ_JAPJZH010000006.1"/>
</dbReference>
<feature type="domain" description="N6 adenine-specific DNA methyltransferase N-terminal" evidence="10">
    <location>
        <begin position="7"/>
        <end position="128"/>
    </location>
</feature>
<keyword evidence="3 11" id="KW-0489">Methyltransferase</keyword>
<dbReference type="PANTHER" id="PTHR42998:SF1">
    <property type="entry name" value="TYPE I RESTRICTION ENZYME HINDI METHYLASE SUBUNIT"/>
    <property type="match status" value="1"/>
</dbReference>
<evidence type="ECO:0000313" key="11">
    <source>
        <dbReference type="EMBL" id="MDA4846147.1"/>
    </source>
</evidence>
<evidence type="ECO:0000256" key="8">
    <source>
        <dbReference type="SAM" id="Coils"/>
    </source>
</evidence>
<dbReference type="Pfam" id="PF02384">
    <property type="entry name" value="N6_Mtase"/>
    <property type="match status" value="1"/>
</dbReference>
<evidence type="ECO:0000256" key="5">
    <source>
        <dbReference type="ARBA" id="ARBA00022691"/>
    </source>
</evidence>
<comment type="similarity">
    <text evidence="1">Belongs to the N(4)/N(6)-methyltransferase family.</text>
</comment>
<dbReference type="SUPFAM" id="SSF53335">
    <property type="entry name" value="S-adenosyl-L-methionine-dependent methyltransferases"/>
    <property type="match status" value="1"/>
</dbReference>
<protein>
    <recommendedName>
        <fullName evidence="2">site-specific DNA-methyltransferase (adenine-specific)</fullName>
        <ecNumber evidence="2">2.1.1.72</ecNumber>
    </recommendedName>
</protein>
<reference evidence="11" key="1">
    <citation type="submission" date="2022-11" db="EMBL/GenBank/DDBJ databases">
        <title>Hoeflea poritis sp. nov., isolated from scleractinian coral Porites lutea.</title>
        <authorList>
            <person name="Zhang G."/>
            <person name="Wei Q."/>
            <person name="Cai L."/>
        </authorList>
    </citation>
    <scope>NUCLEOTIDE SEQUENCE</scope>
    <source>
        <strain evidence="11">E7-10</strain>
    </source>
</reference>
<dbReference type="InterPro" id="IPR052916">
    <property type="entry name" value="Type-I_RE_MTase_Subunit"/>
</dbReference>
<dbReference type="Gene3D" id="1.20.1260.30">
    <property type="match status" value="1"/>
</dbReference>
<dbReference type="Gene3D" id="3.40.50.150">
    <property type="entry name" value="Vaccinia Virus protein VP39"/>
    <property type="match status" value="1"/>
</dbReference>
<dbReference type="CDD" id="cd02440">
    <property type="entry name" value="AdoMet_MTases"/>
    <property type="match status" value="1"/>
</dbReference>
<gene>
    <name evidence="11" type="ORF">OOZ53_12350</name>
</gene>
<keyword evidence="5" id="KW-0949">S-adenosyl-L-methionine</keyword>
<dbReference type="InterPro" id="IPR029063">
    <property type="entry name" value="SAM-dependent_MTases_sf"/>
</dbReference>
<dbReference type="GO" id="GO:0008168">
    <property type="term" value="F:methyltransferase activity"/>
    <property type="evidence" value="ECO:0007669"/>
    <property type="project" value="UniProtKB-KW"/>
</dbReference>
<name>A0ABT4VN82_9HYPH</name>
<keyword evidence="4" id="KW-0808">Transferase</keyword>
<feature type="domain" description="DNA methylase adenine-specific" evidence="9">
    <location>
        <begin position="142"/>
        <end position="485"/>
    </location>
</feature>
<evidence type="ECO:0000259" key="9">
    <source>
        <dbReference type="Pfam" id="PF02384"/>
    </source>
</evidence>
<keyword evidence="6" id="KW-0680">Restriction system</keyword>
<evidence type="ECO:0000256" key="3">
    <source>
        <dbReference type="ARBA" id="ARBA00022603"/>
    </source>
</evidence>
<evidence type="ECO:0000256" key="7">
    <source>
        <dbReference type="ARBA" id="ARBA00047942"/>
    </source>
</evidence>
<dbReference type="Pfam" id="PF12161">
    <property type="entry name" value="HsdM_N"/>
    <property type="match status" value="1"/>
</dbReference>
<dbReference type="GO" id="GO:0032259">
    <property type="term" value="P:methylation"/>
    <property type="evidence" value="ECO:0007669"/>
    <property type="project" value="UniProtKB-KW"/>
</dbReference>
<evidence type="ECO:0000259" key="10">
    <source>
        <dbReference type="Pfam" id="PF12161"/>
    </source>
</evidence>
<evidence type="ECO:0000313" key="12">
    <source>
        <dbReference type="Proteomes" id="UP001148313"/>
    </source>
</evidence>